<dbReference type="AlphaFoldDB" id="A0A9E7R3B5"/>
<accession>A0A9E7R3B5</accession>
<dbReference type="KEGG" id="ssai:N0B31_01800"/>
<dbReference type="GeneID" id="74941116"/>
<organism evidence="1 2">
    <name type="scientific">Salinirubellus salinus</name>
    <dbReference type="NCBI Taxonomy" id="1364945"/>
    <lineage>
        <taxon>Archaea</taxon>
        <taxon>Methanobacteriati</taxon>
        <taxon>Methanobacteriota</taxon>
        <taxon>Stenosarchaea group</taxon>
        <taxon>Halobacteria</taxon>
        <taxon>Halobacteriales</taxon>
        <taxon>Natronomonadaceae</taxon>
        <taxon>Salinirubellus</taxon>
    </lineage>
</organism>
<evidence type="ECO:0000313" key="1">
    <source>
        <dbReference type="EMBL" id="UWM55025.1"/>
    </source>
</evidence>
<reference evidence="1" key="1">
    <citation type="submission" date="2022-09" db="EMBL/GenBank/DDBJ databases">
        <title>Diverse halophilic archaea isolated from saline environments.</title>
        <authorList>
            <person name="Cui H.-L."/>
        </authorList>
    </citation>
    <scope>NUCLEOTIDE SEQUENCE</scope>
    <source>
        <strain evidence="1">ZS-35-S2</strain>
    </source>
</reference>
<dbReference type="EMBL" id="CP104003">
    <property type="protein sequence ID" value="UWM55025.1"/>
    <property type="molecule type" value="Genomic_DNA"/>
</dbReference>
<protein>
    <recommendedName>
        <fullName evidence="3">ATP-grasp fold RimK-type domain-containing protein</fullName>
    </recommendedName>
</protein>
<evidence type="ECO:0000313" key="2">
    <source>
        <dbReference type="Proteomes" id="UP001057580"/>
    </source>
</evidence>
<evidence type="ECO:0008006" key="3">
    <source>
        <dbReference type="Google" id="ProtNLM"/>
    </source>
</evidence>
<proteinExistence type="predicted"/>
<dbReference type="Proteomes" id="UP001057580">
    <property type="component" value="Chromosome"/>
</dbReference>
<gene>
    <name evidence="1" type="ORF">N0B31_01800</name>
</gene>
<name>A0A9E7R3B5_9EURY</name>
<keyword evidence="2" id="KW-1185">Reference proteome</keyword>
<sequence>MSDTVGGQAGATPRVGFLCRADHEVFREVARRVAAAGATTTFLPPGEPVAPETLADLSLLMNKTVHPESFRALAWAVRNDLATWNGYEALLLAFRLVGYHALERVGFDVPAVSTTPPEGPSLTKRIVHWDADTDTPVPTFYQRLLDARPVDYKYYVVDTGTGIETRTLLTTSKRLGPKRTLGLVTPHPFLAAKLRLLLRTTGAQALGVDFVEAEGRFWAVDVNPAPSFADVGMVEALTESVLARLETGTSVSEGVEGLPE</sequence>
<dbReference type="RefSeq" id="WP_260594077.1">
    <property type="nucleotide sequence ID" value="NZ_CP104003.1"/>
</dbReference>